<reference evidence="1 2" key="2">
    <citation type="journal article" date="2016" name="J. Biotechnol.">
        <title>Complete genome sequence of Arthrobacter alpinus ERGS4:06, a yellow pigmented bacterium tolerant to cold and radiations isolated from Sikkim Himalaya.</title>
        <authorList>
            <person name="Kumar R."/>
            <person name="Singh D."/>
            <person name="Swarnkar M.K."/>
            <person name="Singh A.K."/>
            <person name="Kumar S."/>
        </authorList>
    </citation>
    <scope>NUCLEOTIDE SEQUENCE [LARGE SCALE GENOMIC DNA]</scope>
    <source>
        <strain evidence="1 2">ERGS4:06</strain>
    </source>
</reference>
<name>A0A0S2M066_9MICC</name>
<organism evidence="1 2">
    <name type="scientific">Arthrobacter alpinus</name>
    <dbReference type="NCBI Taxonomy" id="656366"/>
    <lineage>
        <taxon>Bacteria</taxon>
        <taxon>Bacillati</taxon>
        <taxon>Actinomycetota</taxon>
        <taxon>Actinomycetes</taxon>
        <taxon>Micrococcales</taxon>
        <taxon>Micrococcaceae</taxon>
        <taxon>Arthrobacter</taxon>
    </lineage>
</organism>
<evidence type="ECO:0000313" key="1">
    <source>
        <dbReference type="EMBL" id="ALO66982.1"/>
    </source>
</evidence>
<dbReference type="Proteomes" id="UP000059574">
    <property type="component" value="Chromosome"/>
</dbReference>
<proteinExistence type="predicted"/>
<dbReference type="AlphaFoldDB" id="A0A0S2M066"/>
<dbReference type="InterPro" id="IPR043758">
    <property type="entry name" value="DUF5703"/>
</dbReference>
<accession>A0A0S2M066</accession>
<gene>
    <name evidence="1" type="ORF">AS189_11370</name>
</gene>
<dbReference type="EMBL" id="CP013200">
    <property type="protein sequence ID" value="ALO66982.1"/>
    <property type="molecule type" value="Genomic_DNA"/>
</dbReference>
<protein>
    <submittedName>
        <fullName evidence="1">Uncharacterized protein</fullName>
    </submittedName>
</protein>
<evidence type="ECO:0000313" key="2">
    <source>
        <dbReference type="Proteomes" id="UP000059574"/>
    </source>
</evidence>
<sequence>MRETLTPTQSGPGAPLRQYEYLEITVSRDESVPTAYQRLREHAEYGKWELARSTLYMGGHRKYVMRRKVLRVQRTLEIYS</sequence>
<dbReference type="OrthoDB" id="3481802at2"/>
<reference evidence="2" key="1">
    <citation type="submission" date="2015-11" db="EMBL/GenBank/DDBJ databases">
        <authorList>
            <person name="Kumar R."/>
            <person name="Singh D."/>
            <person name="Swarnkar M.K."/>
            <person name="Singh A.K."/>
            <person name="Kumar S."/>
        </authorList>
    </citation>
    <scope>NUCLEOTIDE SEQUENCE [LARGE SCALE GENOMIC DNA]</scope>
    <source>
        <strain evidence="2">ERGS4:06</strain>
    </source>
</reference>
<dbReference type="RefSeq" id="WP_062288844.1">
    <property type="nucleotide sequence ID" value="NZ_CP013200.1"/>
</dbReference>
<dbReference type="Pfam" id="PF18963">
    <property type="entry name" value="DUF5703"/>
    <property type="match status" value="1"/>
</dbReference>